<evidence type="ECO:0000256" key="8">
    <source>
        <dbReference type="SAM" id="SignalP"/>
    </source>
</evidence>
<evidence type="ECO:0000256" key="4">
    <source>
        <dbReference type="ARBA" id="ARBA00022729"/>
    </source>
</evidence>
<comment type="similarity">
    <text evidence="2">Belongs to the glycosyl hydrolase 29 family.</text>
</comment>
<keyword evidence="12" id="KW-1185">Reference proteome</keyword>
<sequence>MRKLFTSLTAALFLGACGAVAQTYHPSPENIQARKQFQDMKFGIFIHWGIYSMLADGEWVQHSKRIDRNEYSHLAAGFCPSRFNAREWVEAFKDAGAGYVTITSRHHDGFSMFGTDASSYNIVDATPFGRDILKELAGECERQGLKLHIYYSHMDWFRPDYPAGSTSKDLPHREAKPDWNSYFNFMNTQLTEILTGYGKIGAIWFDGMWDHADNFDWQLDEQYALIHRLQPACLIGNNHHSAPHEGEDFQLFEQDLPGENSAGFSGGQKVSDALPLESCQTMNSTWGYSITDKSYKSADELIRRLVKSAGMNSNLLLNIGPRPDGCLPDEAMERLKEIGKWTKRYGETIFGTRGGLIKPCQWGVSTQKGDTLYLHILHLEERTLTIPLDTKEIKSARMYDDGSKLKIRKAGNGSALISLPATPQGVDTIVEIVLRKQKRG</sequence>
<evidence type="ECO:0000313" key="12">
    <source>
        <dbReference type="Proteomes" id="UP001167831"/>
    </source>
</evidence>
<dbReference type="Proteomes" id="UP001167831">
    <property type="component" value="Unassembled WGS sequence"/>
</dbReference>
<dbReference type="EMBL" id="JAUEIF010000002">
    <property type="protein sequence ID" value="MDN0024780.1"/>
    <property type="molecule type" value="Genomic_DNA"/>
</dbReference>
<dbReference type="PANTHER" id="PTHR10030:SF37">
    <property type="entry name" value="ALPHA-L-FUCOSIDASE-RELATED"/>
    <property type="match status" value="1"/>
</dbReference>
<dbReference type="SUPFAM" id="SSF51445">
    <property type="entry name" value="(Trans)glycosidases"/>
    <property type="match status" value="1"/>
</dbReference>
<feature type="signal peptide" evidence="8">
    <location>
        <begin position="1"/>
        <end position="21"/>
    </location>
</feature>
<dbReference type="PIRSF" id="PIRSF001092">
    <property type="entry name" value="Alpha-L-fucosidase"/>
    <property type="match status" value="1"/>
</dbReference>
<dbReference type="RefSeq" id="WP_021993097.1">
    <property type="nucleotide sequence ID" value="NZ_CAUWBX010000031.1"/>
</dbReference>
<evidence type="ECO:0000256" key="2">
    <source>
        <dbReference type="ARBA" id="ARBA00007951"/>
    </source>
</evidence>
<comment type="caution">
    <text evidence="11">The sequence shown here is derived from an EMBL/GenBank/DDBJ whole genome shotgun (WGS) entry which is preliminary data.</text>
</comment>
<dbReference type="Proteomes" id="UP001168478">
    <property type="component" value="Unassembled WGS sequence"/>
</dbReference>
<dbReference type="GO" id="GO:0006004">
    <property type="term" value="P:fucose metabolic process"/>
    <property type="evidence" value="ECO:0007669"/>
    <property type="project" value="InterPro"/>
</dbReference>
<dbReference type="SMART" id="SM00812">
    <property type="entry name" value="Alpha_L_fucos"/>
    <property type="match status" value="1"/>
</dbReference>
<protein>
    <recommendedName>
        <fullName evidence="3">alpha-L-fucosidase</fullName>
        <ecNumber evidence="3">3.2.1.51</ecNumber>
    </recommendedName>
</protein>
<dbReference type="InterPro" id="IPR016286">
    <property type="entry name" value="FUC_metazoa-typ"/>
</dbReference>
<dbReference type="EMBL" id="JAUEIE010000011">
    <property type="protein sequence ID" value="MDN0023417.1"/>
    <property type="molecule type" value="Genomic_DNA"/>
</dbReference>
<evidence type="ECO:0000256" key="3">
    <source>
        <dbReference type="ARBA" id="ARBA00012662"/>
    </source>
</evidence>
<dbReference type="GO" id="GO:0016139">
    <property type="term" value="P:glycoside catabolic process"/>
    <property type="evidence" value="ECO:0007669"/>
    <property type="project" value="TreeGrafter"/>
</dbReference>
<dbReference type="AlphaFoldDB" id="A0AAW7JHP6"/>
<dbReference type="GO" id="GO:0005764">
    <property type="term" value="C:lysosome"/>
    <property type="evidence" value="ECO:0007669"/>
    <property type="project" value="TreeGrafter"/>
</dbReference>
<dbReference type="Gene3D" id="3.20.20.80">
    <property type="entry name" value="Glycosidases"/>
    <property type="match status" value="1"/>
</dbReference>
<dbReference type="PROSITE" id="PS51257">
    <property type="entry name" value="PROKAR_LIPOPROTEIN"/>
    <property type="match status" value="1"/>
</dbReference>
<evidence type="ECO:0000313" key="10">
    <source>
        <dbReference type="EMBL" id="MDN0023417.1"/>
    </source>
</evidence>
<reference evidence="11" key="2">
    <citation type="submission" date="2023-08" db="EMBL/GenBank/DDBJ databases">
        <title>Identification and characterization of horizontal gene transfer across gut microbiota members of farm animals based on homology search.</title>
        <authorList>
            <person name="Schwarzerova J."/>
            <person name="Nykrynova M."/>
            <person name="Jureckova K."/>
            <person name="Cejkova D."/>
            <person name="Rychlik I."/>
        </authorList>
    </citation>
    <scope>NUCLEOTIDE SEQUENCE</scope>
    <source>
        <strain evidence="11">ET15</strain>
        <strain evidence="10">ET37</strain>
    </source>
</reference>
<dbReference type="PRINTS" id="PR00741">
    <property type="entry name" value="GLHYDRLASE29"/>
</dbReference>
<dbReference type="PANTHER" id="PTHR10030">
    <property type="entry name" value="ALPHA-L-FUCOSIDASE"/>
    <property type="match status" value="1"/>
</dbReference>
<evidence type="ECO:0000313" key="11">
    <source>
        <dbReference type="EMBL" id="MDN0024780.1"/>
    </source>
</evidence>
<dbReference type="EC" id="3.2.1.51" evidence="3"/>
<feature type="site" description="May be important for catalysis" evidence="7">
    <location>
        <position position="279"/>
    </location>
</feature>
<dbReference type="Pfam" id="PF01120">
    <property type="entry name" value="Alpha_L_fucos"/>
    <property type="match status" value="1"/>
</dbReference>
<keyword evidence="5" id="KW-0378">Hydrolase</keyword>
<comment type="function">
    <text evidence="1">Alpha-L-fucosidase is responsible for hydrolyzing the alpha-1,6-linked fucose joined to the reducing-end N-acetylglucosamine of the carbohydrate moieties of glycoproteins.</text>
</comment>
<feature type="domain" description="Glycoside hydrolase family 29 N-terminal" evidence="9">
    <location>
        <begin position="21"/>
        <end position="347"/>
    </location>
</feature>
<dbReference type="InterPro" id="IPR000933">
    <property type="entry name" value="Glyco_hydro_29"/>
</dbReference>
<evidence type="ECO:0000256" key="7">
    <source>
        <dbReference type="PIRSR" id="PIRSR001092-1"/>
    </source>
</evidence>
<dbReference type="GO" id="GO:0004560">
    <property type="term" value="F:alpha-L-fucosidase activity"/>
    <property type="evidence" value="ECO:0007669"/>
    <property type="project" value="InterPro"/>
</dbReference>
<accession>A0AAW7JHP6</accession>
<reference evidence="11" key="1">
    <citation type="submission" date="2023-06" db="EMBL/GenBank/DDBJ databases">
        <authorList>
            <person name="Zeman M."/>
            <person name="Kubasova T."/>
            <person name="Jahodarova E."/>
            <person name="Nykrynova M."/>
            <person name="Rychlik I."/>
        </authorList>
    </citation>
    <scope>NUCLEOTIDE SEQUENCE</scope>
    <source>
        <strain evidence="11">ET15</strain>
        <strain evidence="10">ET37</strain>
    </source>
</reference>
<dbReference type="InterPro" id="IPR057739">
    <property type="entry name" value="Glyco_hydro_29_N"/>
</dbReference>
<name>A0AAW7JHP6_9BACT</name>
<evidence type="ECO:0000313" key="13">
    <source>
        <dbReference type="Proteomes" id="UP001168478"/>
    </source>
</evidence>
<organism evidence="11 13">
    <name type="scientific">Leyella lascolaii</name>
    <dbReference type="NCBI Taxonomy" id="1776379"/>
    <lineage>
        <taxon>Bacteria</taxon>
        <taxon>Pseudomonadati</taxon>
        <taxon>Bacteroidota</taxon>
        <taxon>Bacteroidia</taxon>
        <taxon>Bacteroidales</taxon>
        <taxon>Prevotellaceae</taxon>
        <taxon>Leyella</taxon>
    </lineage>
</organism>
<evidence type="ECO:0000256" key="6">
    <source>
        <dbReference type="ARBA" id="ARBA00023295"/>
    </source>
</evidence>
<evidence type="ECO:0000256" key="1">
    <source>
        <dbReference type="ARBA" id="ARBA00004071"/>
    </source>
</evidence>
<gene>
    <name evidence="10" type="ORF">QVN81_10350</name>
    <name evidence="11" type="ORF">QVN84_04485</name>
</gene>
<dbReference type="InterPro" id="IPR017853">
    <property type="entry name" value="GH"/>
</dbReference>
<proteinExistence type="inferred from homology"/>
<keyword evidence="6" id="KW-0326">Glycosidase</keyword>
<evidence type="ECO:0000256" key="5">
    <source>
        <dbReference type="ARBA" id="ARBA00022801"/>
    </source>
</evidence>
<feature type="chain" id="PRO_5043801495" description="alpha-L-fucosidase" evidence="8">
    <location>
        <begin position="22"/>
        <end position="440"/>
    </location>
</feature>
<keyword evidence="4 8" id="KW-0732">Signal</keyword>
<evidence type="ECO:0000259" key="9">
    <source>
        <dbReference type="Pfam" id="PF01120"/>
    </source>
</evidence>